<evidence type="ECO:0000259" key="15">
    <source>
        <dbReference type="SMART" id="SM00835"/>
    </source>
</evidence>
<dbReference type="GO" id="GO:0048046">
    <property type="term" value="C:apoplast"/>
    <property type="evidence" value="ECO:0007669"/>
    <property type="project" value="UniProtKB-SubCell"/>
</dbReference>
<evidence type="ECO:0000256" key="11">
    <source>
        <dbReference type="PIRSR" id="PIRSR601929-1"/>
    </source>
</evidence>
<comment type="similarity">
    <text evidence="3 14">Belongs to the germin family.</text>
</comment>
<keyword evidence="7 11" id="KW-0479">Metal-binding</keyword>
<comment type="function">
    <text evidence="1">May play a role in plant defense. Probably has no oxalate oxidase activity even if the active site is conserved.</text>
</comment>
<keyword evidence="6 14" id="KW-0964">Secreted</keyword>
<comment type="subcellular location">
    <subcellularLocation>
        <location evidence="2 14">Secreted</location>
        <location evidence="2 14">Extracellular space</location>
        <location evidence="2 14">Apoplast</location>
    </subcellularLocation>
</comment>
<dbReference type="GO" id="GO:0030145">
    <property type="term" value="F:manganese ion binding"/>
    <property type="evidence" value="ECO:0007669"/>
    <property type="project" value="UniProtKB-UniRule"/>
</dbReference>
<evidence type="ECO:0000256" key="8">
    <source>
        <dbReference type="ARBA" id="ARBA00022729"/>
    </source>
</evidence>
<feature type="domain" description="Cupin type-1" evidence="15">
    <location>
        <begin position="56"/>
        <end position="203"/>
    </location>
</feature>
<feature type="binding site" evidence="11">
    <location>
        <position position="111"/>
    </location>
    <ligand>
        <name>oxalate</name>
        <dbReference type="ChEBI" id="CHEBI:30623"/>
    </ligand>
</feature>
<dbReference type="PANTHER" id="PTHR31238">
    <property type="entry name" value="GERMIN-LIKE PROTEIN SUBFAMILY 3 MEMBER 3"/>
    <property type="match status" value="1"/>
</dbReference>
<evidence type="ECO:0000256" key="10">
    <source>
        <dbReference type="ARBA" id="ARBA00023211"/>
    </source>
</evidence>
<evidence type="ECO:0000256" key="12">
    <source>
        <dbReference type="PIRSR" id="PIRSR601929-2"/>
    </source>
</evidence>
<evidence type="ECO:0000256" key="5">
    <source>
        <dbReference type="ARBA" id="ARBA00022523"/>
    </source>
</evidence>
<evidence type="ECO:0000256" key="9">
    <source>
        <dbReference type="ARBA" id="ARBA00023157"/>
    </source>
</evidence>
<feature type="signal peptide" evidence="14">
    <location>
        <begin position="1"/>
        <end position="20"/>
    </location>
</feature>
<dbReference type="EMBL" id="GBRH01180060">
    <property type="protein sequence ID" value="JAE17836.1"/>
    <property type="molecule type" value="Transcribed_RNA"/>
</dbReference>
<dbReference type="InterPro" id="IPR014710">
    <property type="entry name" value="RmlC-like_jellyroll"/>
</dbReference>
<dbReference type="InterPro" id="IPR006045">
    <property type="entry name" value="Cupin_1"/>
</dbReference>
<comment type="subunit">
    <text evidence="4">Oligomer (believed to be a pentamer but probably hexamer).</text>
</comment>
<organism evidence="16">
    <name type="scientific">Arundo donax</name>
    <name type="common">Giant reed</name>
    <name type="synonym">Donax arundinaceus</name>
    <dbReference type="NCBI Taxonomy" id="35708"/>
    <lineage>
        <taxon>Eukaryota</taxon>
        <taxon>Viridiplantae</taxon>
        <taxon>Streptophyta</taxon>
        <taxon>Embryophyta</taxon>
        <taxon>Tracheophyta</taxon>
        <taxon>Spermatophyta</taxon>
        <taxon>Magnoliopsida</taxon>
        <taxon>Liliopsida</taxon>
        <taxon>Poales</taxon>
        <taxon>Poaceae</taxon>
        <taxon>PACMAD clade</taxon>
        <taxon>Arundinoideae</taxon>
        <taxon>Arundineae</taxon>
        <taxon>Arundo</taxon>
    </lineage>
</organism>
<dbReference type="Pfam" id="PF00190">
    <property type="entry name" value="Cupin_1"/>
    <property type="match status" value="1"/>
</dbReference>
<feature type="binding site" evidence="12">
    <location>
        <position position="151"/>
    </location>
    <ligand>
        <name>Mn(2+)</name>
        <dbReference type="ChEBI" id="CHEBI:29035"/>
    </ligand>
</feature>
<evidence type="ECO:0000256" key="6">
    <source>
        <dbReference type="ARBA" id="ARBA00022525"/>
    </source>
</evidence>
<evidence type="ECO:0000256" key="1">
    <source>
        <dbReference type="ARBA" id="ARBA00003629"/>
    </source>
</evidence>
<dbReference type="PRINTS" id="PR00325">
    <property type="entry name" value="GERMIN"/>
</dbReference>
<dbReference type="SUPFAM" id="SSF51182">
    <property type="entry name" value="RmlC-like cupins"/>
    <property type="match status" value="1"/>
</dbReference>
<evidence type="ECO:0000256" key="4">
    <source>
        <dbReference type="ARBA" id="ARBA00011268"/>
    </source>
</evidence>
<evidence type="ECO:0000256" key="14">
    <source>
        <dbReference type="RuleBase" id="RU366015"/>
    </source>
</evidence>
<evidence type="ECO:0000256" key="3">
    <source>
        <dbReference type="ARBA" id="ARBA00007456"/>
    </source>
</evidence>
<proteinExistence type="inferred from homology"/>
<feature type="chain" id="PRO_5019614990" description="Germin-like protein" evidence="14">
    <location>
        <begin position="21"/>
        <end position="213"/>
    </location>
</feature>
<feature type="binding site" evidence="12">
    <location>
        <position position="104"/>
    </location>
    <ligand>
        <name>Mn(2+)</name>
        <dbReference type="ChEBI" id="CHEBI:29035"/>
    </ligand>
</feature>
<accession>A0A0A9G5M2</accession>
<protein>
    <recommendedName>
        <fullName evidence="14">Germin-like protein</fullName>
    </recommendedName>
</protein>
<dbReference type="InterPro" id="IPR001929">
    <property type="entry name" value="Germin"/>
</dbReference>
<keyword evidence="8 14" id="KW-0732">Signal</keyword>
<dbReference type="SMART" id="SM00835">
    <property type="entry name" value="Cupin_1"/>
    <property type="match status" value="1"/>
</dbReference>
<sequence length="213" mass="22449">MAKSVLHVASILSLLPFTTPARIQDFCVADLLATDTPAGYPCKPQDHVTADDFYYRGLATAGPIVPPFKACLASAFVGQYPGLNGLGVSASRVDVLPGGVVPLHAQPHGSELLFVVEGTMTAGFISGKTNTVYTKTVSKGELFVIPEGLMHFQYNVGDTTAVAFSAYSSPNPGLQVFDWALFKSNLPTDVVEKIALLDGGEIKRLKALFGGSG</sequence>
<name>A0A0A9G5M2_ARUDO</name>
<feature type="disulfide bond" evidence="13">
    <location>
        <begin position="27"/>
        <end position="42"/>
    </location>
</feature>
<evidence type="ECO:0000256" key="7">
    <source>
        <dbReference type="ARBA" id="ARBA00022723"/>
    </source>
</evidence>
<keyword evidence="10 11" id="KW-0464">Manganese</keyword>
<dbReference type="InterPro" id="IPR011051">
    <property type="entry name" value="RmlC_Cupin_sf"/>
</dbReference>
<keyword evidence="5 14" id="KW-0052">Apoplast</keyword>
<evidence type="ECO:0000313" key="16">
    <source>
        <dbReference type="EMBL" id="JAE17836.1"/>
    </source>
</evidence>
<evidence type="ECO:0000256" key="13">
    <source>
        <dbReference type="PIRSR" id="PIRSR601929-3"/>
    </source>
</evidence>
<reference evidence="16" key="2">
    <citation type="journal article" date="2015" name="Data Brief">
        <title>Shoot transcriptome of the giant reed, Arundo donax.</title>
        <authorList>
            <person name="Barrero R.A."/>
            <person name="Guerrero F.D."/>
            <person name="Moolhuijzen P."/>
            <person name="Goolsby J.A."/>
            <person name="Tidwell J."/>
            <person name="Bellgard S.E."/>
            <person name="Bellgard M.I."/>
        </authorList>
    </citation>
    <scope>NUCLEOTIDE SEQUENCE</scope>
    <source>
        <tissue evidence="16">Shoot tissue taken approximately 20 cm above the soil surface</tissue>
    </source>
</reference>
<dbReference type="AlphaFoldDB" id="A0A0A9G5M2"/>
<dbReference type="FunFam" id="2.60.120.10:FF:000047">
    <property type="entry name" value="Auxin-binding protein ABP19a"/>
    <property type="match status" value="1"/>
</dbReference>
<evidence type="ECO:0000256" key="2">
    <source>
        <dbReference type="ARBA" id="ARBA00004271"/>
    </source>
</evidence>
<dbReference type="Gene3D" id="2.60.120.10">
    <property type="entry name" value="Jelly Rolls"/>
    <property type="match status" value="1"/>
</dbReference>
<feature type="binding site" evidence="12">
    <location>
        <position position="111"/>
    </location>
    <ligand>
        <name>Mn(2+)</name>
        <dbReference type="ChEBI" id="CHEBI:29035"/>
    </ligand>
</feature>
<keyword evidence="9 13" id="KW-1015">Disulfide bond</keyword>
<dbReference type="CDD" id="cd02241">
    <property type="entry name" value="cupin_OxOx"/>
    <property type="match status" value="1"/>
</dbReference>
<reference evidence="16" key="1">
    <citation type="submission" date="2014-09" db="EMBL/GenBank/DDBJ databases">
        <authorList>
            <person name="Magalhaes I.L.F."/>
            <person name="Oliveira U."/>
            <person name="Santos F.R."/>
            <person name="Vidigal T.H.D.A."/>
            <person name="Brescovit A.D."/>
            <person name="Santos A.J."/>
        </authorList>
    </citation>
    <scope>NUCLEOTIDE SEQUENCE</scope>
    <source>
        <tissue evidence="16">Shoot tissue taken approximately 20 cm above the soil surface</tissue>
    </source>
</reference>